<keyword evidence="10" id="KW-0175">Coiled coil</keyword>
<dbReference type="InterPro" id="IPR058781">
    <property type="entry name" value="HH_AprE-like"/>
</dbReference>
<keyword evidence="7 9" id="KW-1133">Transmembrane helix</keyword>
<dbReference type="STRING" id="398580.Dshi_2502"/>
<dbReference type="SUPFAM" id="SSF111369">
    <property type="entry name" value="HlyD-like secretion proteins"/>
    <property type="match status" value="1"/>
</dbReference>
<name>A8LSN6_DINSH</name>
<keyword evidence="5 9" id="KW-0997">Cell inner membrane</keyword>
<feature type="domain" description="AprE-like long alpha-helical hairpin" evidence="11">
    <location>
        <begin position="102"/>
        <end position="284"/>
    </location>
</feature>
<dbReference type="PROSITE" id="PS00543">
    <property type="entry name" value="HLYD_FAMILY"/>
    <property type="match status" value="1"/>
</dbReference>
<evidence type="ECO:0000313" key="13">
    <source>
        <dbReference type="EMBL" id="ABV94235.1"/>
    </source>
</evidence>
<dbReference type="InterPro" id="IPR010129">
    <property type="entry name" value="T1SS_HlyD"/>
</dbReference>
<evidence type="ECO:0000259" key="11">
    <source>
        <dbReference type="Pfam" id="PF25994"/>
    </source>
</evidence>
<sequence length="439" mass="47766">MNARDWQLEEFAIGAEASRMARPRRGLTAILLLIMALAGVGLVWAGWATIEEVSRADGRVVPSGSARGVETLEGGIVAEILVAEGDRVDAGQELVRIDDTGASADLGELAARRAALRARALRLEAELGDAAAVDFAPAGLAADDPLALRERALFDSRRASYVSQRAVLEAQVLQRRQEITELTNGLARSDESLALLDEEIAIRENSGVIPRAQIIPVERERTGMRSERDRLDSRRAQAEAALMEAEARLTELDLLRRAEINAERSQTLNDLAIILESIRRAEDVVTRAALRAPVTGVVSALNVSSQGEVVTPGEEVLRIVPEGTGLEIEARLRPEDIAFVRPGLPAKVKITAFDFTIYGALPGHVVRVGADAEQDDSTGETFFPIIIQTEETQLTRGQEVLEIRPGMVASVDILTGERTVLDYLLKPFRKARAEALRER</sequence>
<protein>
    <recommendedName>
        <fullName evidence="9">Membrane fusion protein (MFP) family protein</fullName>
    </recommendedName>
</protein>
<evidence type="ECO:0000256" key="3">
    <source>
        <dbReference type="ARBA" id="ARBA00022448"/>
    </source>
</evidence>
<dbReference type="InterPro" id="IPR058982">
    <property type="entry name" value="Beta-barrel_AprE"/>
</dbReference>
<dbReference type="KEGG" id="dsh:Dshi_2502"/>
<dbReference type="Pfam" id="PF26002">
    <property type="entry name" value="Beta-barrel_AprE"/>
    <property type="match status" value="1"/>
</dbReference>
<accession>A8LSN6</accession>
<dbReference type="PANTHER" id="PTHR30386">
    <property type="entry name" value="MEMBRANE FUSION SUBUNIT OF EMRAB-TOLC MULTIDRUG EFFLUX PUMP"/>
    <property type="match status" value="1"/>
</dbReference>
<evidence type="ECO:0000256" key="7">
    <source>
        <dbReference type="ARBA" id="ARBA00022989"/>
    </source>
</evidence>
<dbReference type="NCBIfam" id="TIGR01843">
    <property type="entry name" value="type_I_hlyD"/>
    <property type="match status" value="1"/>
</dbReference>
<evidence type="ECO:0000259" key="12">
    <source>
        <dbReference type="Pfam" id="PF26002"/>
    </source>
</evidence>
<keyword evidence="4 9" id="KW-1003">Cell membrane</keyword>
<proteinExistence type="inferred from homology"/>
<keyword evidence="3 9" id="KW-0813">Transport</keyword>
<keyword evidence="14" id="KW-1185">Reference proteome</keyword>
<organism evidence="13 14">
    <name type="scientific">Dinoroseobacter shibae (strain DSM 16493 / NCIMB 14021 / DFL 12)</name>
    <dbReference type="NCBI Taxonomy" id="398580"/>
    <lineage>
        <taxon>Bacteria</taxon>
        <taxon>Pseudomonadati</taxon>
        <taxon>Pseudomonadota</taxon>
        <taxon>Alphaproteobacteria</taxon>
        <taxon>Rhodobacterales</taxon>
        <taxon>Roseobacteraceae</taxon>
        <taxon>Dinoroseobacter</taxon>
    </lineage>
</organism>
<keyword evidence="8 9" id="KW-0472">Membrane</keyword>
<evidence type="ECO:0000256" key="2">
    <source>
        <dbReference type="ARBA" id="ARBA00009477"/>
    </source>
</evidence>
<dbReference type="GO" id="GO:0009306">
    <property type="term" value="P:protein secretion"/>
    <property type="evidence" value="ECO:0007669"/>
    <property type="project" value="InterPro"/>
</dbReference>
<dbReference type="Proteomes" id="UP000006833">
    <property type="component" value="Chromosome"/>
</dbReference>
<evidence type="ECO:0000256" key="6">
    <source>
        <dbReference type="ARBA" id="ARBA00022692"/>
    </source>
</evidence>
<keyword evidence="6 9" id="KW-0812">Transmembrane</keyword>
<feature type="transmembrane region" description="Helical" evidence="9">
    <location>
        <begin position="27"/>
        <end position="47"/>
    </location>
</feature>
<dbReference type="PRINTS" id="PR01490">
    <property type="entry name" value="RTXTOXIND"/>
</dbReference>
<dbReference type="InterPro" id="IPR006144">
    <property type="entry name" value="Secretion_HlyD_CS"/>
</dbReference>
<evidence type="ECO:0000256" key="1">
    <source>
        <dbReference type="ARBA" id="ARBA00004377"/>
    </source>
</evidence>
<gene>
    <name evidence="13" type="ordered locus">Dshi_2502</name>
</gene>
<evidence type="ECO:0000313" key="14">
    <source>
        <dbReference type="Proteomes" id="UP000006833"/>
    </source>
</evidence>
<evidence type="ECO:0000256" key="5">
    <source>
        <dbReference type="ARBA" id="ARBA00022519"/>
    </source>
</evidence>
<dbReference type="EMBL" id="CP000830">
    <property type="protein sequence ID" value="ABV94235.1"/>
    <property type="molecule type" value="Genomic_DNA"/>
</dbReference>
<dbReference type="RefSeq" id="WP_012179166.1">
    <property type="nucleotide sequence ID" value="NC_009952.1"/>
</dbReference>
<dbReference type="InterPro" id="IPR050739">
    <property type="entry name" value="MFP"/>
</dbReference>
<reference evidence="14" key="1">
    <citation type="journal article" date="2010" name="ISME J.">
        <title>The complete genome sequence of the algal symbiont Dinoroseobacter shibae: a hitchhiker's guide to life in the sea.</title>
        <authorList>
            <person name="Wagner-Dobler I."/>
            <person name="Ballhausen B."/>
            <person name="Berger M."/>
            <person name="Brinkhoff T."/>
            <person name="Buchholz I."/>
            <person name="Bunk B."/>
            <person name="Cypionka H."/>
            <person name="Daniel R."/>
            <person name="Drepper T."/>
            <person name="Gerdts G."/>
            <person name="Hahnke S."/>
            <person name="Han C."/>
            <person name="Jahn D."/>
            <person name="Kalhoefer D."/>
            <person name="Kiss H."/>
            <person name="Klenk H.P."/>
            <person name="Kyrpides N."/>
            <person name="Liebl W."/>
            <person name="Liesegang H."/>
            <person name="Meincke L."/>
            <person name="Pati A."/>
            <person name="Petersen J."/>
            <person name="Piekarski T."/>
            <person name="Pommerenke C."/>
            <person name="Pradella S."/>
            <person name="Pukall R."/>
            <person name="Rabus R."/>
            <person name="Stackebrandt E."/>
            <person name="Thole S."/>
            <person name="Thompson L."/>
            <person name="Tielen P."/>
            <person name="Tomasch J."/>
            <person name="von Jan M."/>
            <person name="Wanphrut N."/>
            <person name="Wichels A."/>
            <person name="Zech H."/>
            <person name="Simon M."/>
        </authorList>
    </citation>
    <scope>NUCLEOTIDE SEQUENCE [LARGE SCALE GENOMIC DNA]</scope>
    <source>
        <strain evidence="14">DSM 16493 / NCIMB 14021 / DFL 12</strain>
    </source>
</reference>
<dbReference type="eggNOG" id="COG0845">
    <property type="taxonomic scope" value="Bacteria"/>
</dbReference>
<evidence type="ECO:0000256" key="9">
    <source>
        <dbReference type="RuleBase" id="RU365093"/>
    </source>
</evidence>
<evidence type="ECO:0000256" key="10">
    <source>
        <dbReference type="SAM" id="Coils"/>
    </source>
</evidence>
<evidence type="ECO:0000256" key="4">
    <source>
        <dbReference type="ARBA" id="ARBA00022475"/>
    </source>
</evidence>
<dbReference type="Pfam" id="PF25994">
    <property type="entry name" value="HH_AprE"/>
    <property type="match status" value="1"/>
</dbReference>
<dbReference type="Gene3D" id="2.40.30.170">
    <property type="match status" value="1"/>
</dbReference>
<feature type="coiled-coil region" evidence="10">
    <location>
        <begin position="228"/>
        <end position="255"/>
    </location>
</feature>
<dbReference type="Gene3D" id="2.40.50.100">
    <property type="match status" value="2"/>
</dbReference>
<feature type="domain" description="AprE-like beta-barrel" evidence="12">
    <location>
        <begin position="326"/>
        <end position="416"/>
    </location>
</feature>
<dbReference type="AlphaFoldDB" id="A8LSN6"/>
<comment type="similarity">
    <text evidence="2 9">Belongs to the membrane fusion protein (MFP) (TC 8.A.1) family.</text>
</comment>
<dbReference type="PANTHER" id="PTHR30386:SF26">
    <property type="entry name" value="TRANSPORT PROTEIN COMB"/>
    <property type="match status" value="1"/>
</dbReference>
<evidence type="ECO:0000256" key="8">
    <source>
        <dbReference type="ARBA" id="ARBA00023136"/>
    </source>
</evidence>
<dbReference type="GO" id="GO:0005886">
    <property type="term" value="C:plasma membrane"/>
    <property type="evidence" value="ECO:0007669"/>
    <property type="project" value="UniProtKB-SubCell"/>
</dbReference>
<comment type="subcellular location">
    <subcellularLocation>
        <location evidence="1 9">Cell inner membrane</location>
        <topology evidence="1 9">Single-pass membrane protein</topology>
    </subcellularLocation>
</comment>
<dbReference type="HOGENOM" id="CLU_023976_8_0_5"/>